<feature type="region of interest" description="Disordered" evidence="1">
    <location>
        <begin position="518"/>
        <end position="631"/>
    </location>
</feature>
<gene>
    <name evidence="2" type="ORF">C7999DRAFT_29994</name>
</gene>
<proteinExistence type="predicted"/>
<feature type="compositionally biased region" description="Polar residues" evidence="1">
    <location>
        <begin position="113"/>
        <end position="125"/>
    </location>
</feature>
<dbReference type="PANTHER" id="PTHR22794:SF2">
    <property type="entry name" value="THAP DOMAIN-CONTAINING PROTEIN 11"/>
    <property type="match status" value="1"/>
</dbReference>
<feature type="compositionally biased region" description="Low complexity" evidence="1">
    <location>
        <begin position="296"/>
        <end position="315"/>
    </location>
</feature>
<feature type="compositionally biased region" description="Low complexity" evidence="1">
    <location>
        <begin position="593"/>
        <end position="604"/>
    </location>
</feature>
<accession>A0AAN7CWB3</accession>
<feature type="compositionally biased region" description="Polar residues" evidence="1">
    <location>
        <begin position="261"/>
        <end position="274"/>
    </location>
</feature>
<dbReference type="EMBL" id="MU857622">
    <property type="protein sequence ID" value="KAK4249569.1"/>
    <property type="molecule type" value="Genomic_DNA"/>
</dbReference>
<feature type="compositionally biased region" description="Basic and acidic residues" evidence="1">
    <location>
        <begin position="608"/>
        <end position="617"/>
    </location>
</feature>
<feature type="region of interest" description="Disordered" evidence="1">
    <location>
        <begin position="395"/>
        <end position="437"/>
    </location>
</feature>
<reference evidence="2" key="1">
    <citation type="journal article" date="2023" name="Mol. Phylogenet. Evol.">
        <title>Genome-scale phylogeny and comparative genomics of the fungal order Sordariales.</title>
        <authorList>
            <person name="Hensen N."/>
            <person name="Bonometti L."/>
            <person name="Westerberg I."/>
            <person name="Brannstrom I.O."/>
            <person name="Guillou S."/>
            <person name="Cros-Aarteil S."/>
            <person name="Calhoun S."/>
            <person name="Haridas S."/>
            <person name="Kuo A."/>
            <person name="Mondo S."/>
            <person name="Pangilinan J."/>
            <person name="Riley R."/>
            <person name="LaButti K."/>
            <person name="Andreopoulos B."/>
            <person name="Lipzen A."/>
            <person name="Chen C."/>
            <person name="Yan M."/>
            <person name="Daum C."/>
            <person name="Ng V."/>
            <person name="Clum A."/>
            <person name="Steindorff A."/>
            <person name="Ohm R.A."/>
            <person name="Martin F."/>
            <person name="Silar P."/>
            <person name="Natvig D.O."/>
            <person name="Lalanne C."/>
            <person name="Gautier V."/>
            <person name="Ament-Velasquez S.L."/>
            <person name="Kruys A."/>
            <person name="Hutchinson M.I."/>
            <person name="Powell A.J."/>
            <person name="Barry K."/>
            <person name="Miller A.N."/>
            <person name="Grigoriev I.V."/>
            <person name="Debuchy R."/>
            <person name="Gladieux P."/>
            <person name="Hiltunen Thoren M."/>
            <person name="Johannesson H."/>
        </authorList>
    </citation>
    <scope>NUCLEOTIDE SEQUENCE</scope>
    <source>
        <strain evidence="2">CBS 359.72</strain>
    </source>
</reference>
<feature type="compositionally biased region" description="Polar residues" evidence="1">
    <location>
        <begin position="283"/>
        <end position="295"/>
    </location>
</feature>
<reference evidence="2" key="2">
    <citation type="submission" date="2023-05" db="EMBL/GenBank/DDBJ databases">
        <authorList>
            <consortium name="Lawrence Berkeley National Laboratory"/>
            <person name="Steindorff A."/>
            <person name="Hensen N."/>
            <person name="Bonometti L."/>
            <person name="Westerberg I."/>
            <person name="Brannstrom I.O."/>
            <person name="Guillou S."/>
            <person name="Cros-Aarteil S."/>
            <person name="Calhoun S."/>
            <person name="Haridas S."/>
            <person name="Kuo A."/>
            <person name="Mondo S."/>
            <person name="Pangilinan J."/>
            <person name="Riley R."/>
            <person name="Labutti K."/>
            <person name="Andreopoulos B."/>
            <person name="Lipzen A."/>
            <person name="Chen C."/>
            <person name="Yanf M."/>
            <person name="Daum C."/>
            <person name="Ng V."/>
            <person name="Clum A."/>
            <person name="Ohm R."/>
            <person name="Martin F."/>
            <person name="Silar P."/>
            <person name="Natvig D."/>
            <person name="Lalanne C."/>
            <person name="Gautier V."/>
            <person name="Ament-Velasquez S.L."/>
            <person name="Kruys A."/>
            <person name="Hutchinson M.I."/>
            <person name="Powell A.J."/>
            <person name="Barry K."/>
            <person name="Miller A.N."/>
            <person name="Grigoriev I.V."/>
            <person name="Debuchy R."/>
            <person name="Gladieux P."/>
            <person name="Thoren M.H."/>
            <person name="Johannesson H."/>
        </authorList>
    </citation>
    <scope>NUCLEOTIDE SEQUENCE</scope>
    <source>
        <strain evidence="2">CBS 359.72</strain>
    </source>
</reference>
<protein>
    <submittedName>
        <fullName evidence="2">Uncharacterized protein</fullName>
    </submittedName>
</protein>
<dbReference type="GO" id="GO:0000329">
    <property type="term" value="C:fungal-type vacuole membrane"/>
    <property type="evidence" value="ECO:0007669"/>
    <property type="project" value="TreeGrafter"/>
</dbReference>
<feature type="compositionally biased region" description="Low complexity" evidence="1">
    <location>
        <begin position="528"/>
        <end position="541"/>
    </location>
</feature>
<dbReference type="Proteomes" id="UP001303647">
    <property type="component" value="Unassembled WGS sequence"/>
</dbReference>
<dbReference type="PANTHER" id="PTHR22794">
    <property type="entry name" value="THAP DOMAIN PROTEIN 11"/>
    <property type="match status" value="1"/>
</dbReference>
<dbReference type="GO" id="GO:0031931">
    <property type="term" value="C:TORC1 complex"/>
    <property type="evidence" value="ECO:0007669"/>
    <property type="project" value="TreeGrafter"/>
</dbReference>
<evidence type="ECO:0000313" key="3">
    <source>
        <dbReference type="Proteomes" id="UP001303647"/>
    </source>
</evidence>
<feature type="compositionally biased region" description="Acidic residues" evidence="1">
    <location>
        <begin position="171"/>
        <end position="183"/>
    </location>
</feature>
<keyword evidence="3" id="KW-1185">Reference proteome</keyword>
<organism evidence="2 3">
    <name type="scientific">Corynascus novoguineensis</name>
    <dbReference type="NCBI Taxonomy" id="1126955"/>
    <lineage>
        <taxon>Eukaryota</taxon>
        <taxon>Fungi</taxon>
        <taxon>Dikarya</taxon>
        <taxon>Ascomycota</taxon>
        <taxon>Pezizomycotina</taxon>
        <taxon>Sordariomycetes</taxon>
        <taxon>Sordariomycetidae</taxon>
        <taxon>Sordariales</taxon>
        <taxon>Chaetomiaceae</taxon>
        <taxon>Corynascus</taxon>
    </lineage>
</organism>
<comment type="caution">
    <text evidence="2">The sequence shown here is derived from an EMBL/GenBank/DDBJ whole genome shotgun (WGS) entry which is preliminary data.</text>
</comment>
<evidence type="ECO:0000256" key="1">
    <source>
        <dbReference type="SAM" id="MobiDB-lite"/>
    </source>
</evidence>
<feature type="region of interest" description="Disordered" evidence="1">
    <location>
        <begin position="1"/>
        <end position="347"/>
    </location>
</feature>
<dbReference type="AlphaFoldDB" id="A0AAN7CWB3"/>
<sequence length="657" mass="69786">MARDRDSDGLGVNQSKKPPGAFVDFADQPQHQPPQQHHRAKSQKHVVGGATGGRMHARIPSAKGLQKHHATTSTTKLNRKHGSLSPDRGGGTALASHHHHRRATSELKLSRDPSASNLKKNTSHTNLKRNRSQAEVGKRTKSSTNLQRSISNPAVNKLRSTGGSRVQFNLGDEEQDDDDDEWVDASSSASPLLSRRGSAVSSAHTTNPAANEENSLRGSPTPHAEVERTLSNGAQSNAQNGTTNGTQHGGANSLPRDKSSHNQYLTSRILSRTPSHGAPPMMSTETVSARPSSIRQQSPPGSGPDPGQSLSSSPGTTTTQTRPGSSGKAELTSRFVGHNSHEPGSGIAGESFILAANRGGLSRAALNGKDEISVPKRRQSLGSLSQARGIDALNARQSAAAADHESDDEDEQECSTRVSRARRSGEYAMPREMNRTQQKLNLQRASSSLEPAHPHPGIGIGPPGVAAGAGPLLGVLTTYDSRDPRINKMLERTGMEYLTVRRHLNPIARSISRVMQLPGLENSRRIPRPSTTSSSHASRLSEQFNPHQQQQQREREPITRNSSMADLINGVGGGGGTRRPPTPRSSSGGGGAFSALQSASSSLGTDDSAGRLHERHGPGQGHGLSGSSLVDGAEDAGTVALLRMMWDKNMELSTSQD</sequence>
<feature type="compositionally biased region" description="Low complexity" evidence="1">
    <location>
        <begin position="185"/>
        <end position="199"/>
    </location>
</feature>
<evidence type="ECO:0000313" key="2">
    <source>
        <dbReference type="EMBL" id="KAK4249569.1"/>
    </source>
</evidence>
<name>A0AAN7CWB3_9PEZI</name>
<feature type="compositionally biased region" description="Polar residues" evidence="1">
    <location>
        <begin position="142"/>
        <end position="167"/>
    </location>
</feature>
<feature type="compositionally biased region" description="Low complexity" evidence="1">
    <location>
        <begin position="237"/>
        <end position="252"/>
    </location>
</feature>
<feature type="compositionally biased region" description="Polar residues" evidence="1">
    <location>
        <begin position="200"/>
        <end position="218"/>
    </location>
</feature>